<evidence type="ECO:0000256" key="1">
    <source>
        <dbReference type="SAM" id="SignalP"/>
    </source>
</evidence>
<reference evidence="2 3" key="1">
    <citation type="submission" date="2013-05" db="EMBL/GenBank/DDBJ databases">
        <title>Genome assembly of Chondromyces apiculatus DSM 436.</title>
        <authorList>
            <person name="Sharma G."/>
            <person name="Khatri I."/>
            <person name="Kaur C."/>
            <person name="Mayilraj S."/>
            <person name="Subramanian S."/>
        </authorList>
    </citation>
    <scope>NUCLEOTIDE SEQUENCE [LARGE SCALE GENOMIC DNA]</scope>
    <source>
        <strain evidence="2 3">DSM 436</strain>
    </source>
</reference>
<dbReference type="AlphaFoldDB" id="A0A017SXL7"/>
<dbReference type="Proteomes" id="UP000019678">
    <property type="component" value="Unassembled WGS sequence"/>
</dbReference>
<keyword evidence="3" id="KW-1185">Reference proteome</keyword>
<dbReference type="RefSeq" id="WP_052376635.1">
    <property type="nucleotide sequence ID" value="NZ_ASRX01000083.1"/>
</dbReference>
<feature type="chain" id="PRO_5001496133" evidence="1">
    <location>
        <begin position="25"/>
        <end position="87"/>
    </location>
</feature>
<organism evidence="2 3">
    <name type="scientific">Chondromyces apiculatus DSM 436</name>
    <dbReference type="NCBI Taxonomy" id="1192034"/>
    <lineage>
        <taxon>Bacteria</taxon>
        <taxon>Pseudomonadati</taxon>
        <taxon>Myxococcota</taxon>
        <taxon>Polyangia</taxon>
        <taxon>Polyangiales</taxon>
        <taxon>Polyangiaceae</taxon>
        <taxon>Chondromyces</taxon>
    </lineage>
</organism>
<protein>
    <submittedName>
        <fullName evidence="2">Uncharacterized protein</fullName>
    </submittedName>
</protein>
<dbReference type="STRING" id="1192034.CAP_8407"/>
<evidence type="ECO:0000313" key="2">
    <source>
        <dbReference type="EMBL" id="EYF01365.1"/>
    </source>
</evidence>
<keyword evidence="1" id="KW-0732">Signal</keyword>
<sequence>MSAKVFVMGVAGLVAVAMAAPAYAQETGGKKKKDDSYGYVFTDDVMTAEGLGSHTAQISVRAVGRREQLLRPRVHFIPEMLKSVENM</sequence>
<comment type="caution">
    <text evidence="2">The sequence shown here is derived from an EMBL/GenBank/DDBJ whole genome shotgun (WGS) entry which is preliminary data.</text>
</comment>
<evidence type="ECO:0000313" key="3">
    <source>
        <dbReference type="Proteomes" id="UP000019678"/>
    </source>
</evidence>
<gene>
    <name evidence="2" type="ORF">CAP_8407</name>
</gene>
<name>A0A017SXL7_9BACT</name>
<feature type="signal peptide" evidence="1">
    <location>
        <begin position="1"/>
        <end position="24"/>
    </location>
</feature>
<dbReference type="EMBL" id="ASRX01000083">
    <property type="protein sequence ID" value="EYF01365.1"/>
    <property type="molecule type" value="Genomic_DNA"/>
</dbReference>
<proteinExistence type="predicted"/>
<accession>A0A017SXL7</accession>